<evidence type="ECO:0000256" key="5">
    <source>
        <dbReference type="ARBA" id="ARBA00022723"/>
    </source>
</evidence>
<evidence type="ECO:0000256" key="10">
    <source>
        <dbReference type="PIRNR" id="PIRNR006268"/>
    </source>
</evidence>
<proteinExistence type="inferred from homology"/>
<protein>
    <recommendedName>
        <fullName evidence="2 10">FAD:protein FMN transferase</fullName>
        <ecNumber evidence="1 10">2.7.1.180</ecNumber>
    </recommendedName>
    <alternativeName>
        <fullName evidence="8 10">Flavin transferase</fullName>
    </alternativeName>
</protein>
<keyword evidence="6 10" id="KW-0274">FAD</keyword>
<dbReference type="PANTHER" id="PTHR30040:SF2">
    <property type="entry name" value="FAD:PROTEIN FMN TRANSFERASE"/>
    <property type="match status" value="1"/>
</dbReference>
<evidence type="ECO:0000256" key="8">
    <source>
        <dbReference type="ARBA" id="ARBA00031306"/>
    </source>
</evidence>
<evidence type="ECO:0000256" key="2">
    <source>
        <dbReference type="ARBA" id="ARBA00016337"/>
    </source>
</evidence>
<dbReference type="GO" id="GO:0046872">
    <property type="term" value="F:metal ion binding"/>
    <property type="evidence" value="ECO:0007669"/>
    <property type="project" value="UniProtKB-UniRule"/>
</dbReference>
<evidence type="ECO:0000256" key="1">
    <source>
        <dbReference type="ARBA" id="ARBA00011955"/>
    </source>
</evidence>
<comment type="similarity">
    <text evidence="10">Belongs to the ApbE family.</text>
</comment>
<dbReference type="PANTHER" id="PTHR30040">
    <property type="entry name" value="THIAMINE BIOSYNTHESIS LIPOPROTEIN APBE"/>
    <property type="match status" value="1"/>
</dbReference>
<gene>
    <name evidence="12" type="ORF">HNQ67_002246</name>
</gene>
<dbReference type="Pfam" id="PF02424">
    <property type="entry name" value="ApbE"/>
    <property type="match status" value="1"/>
</dbReference>
<keyword evidence="7 10" id="KW-0460">Magnesium</keyword>
<evidence type="ECO:0000313" key="12">
    <source>
        <dbReference type="EMBL" id="MBB5292722.1"/>
    </source>
</evidence>
<dbReference type="PIRSF" id="PIRSF006268">
    <property type="entry name" value="ApbE"/>
    <property type="match status" value="1"/>
</dbReference>
<dbReference type="InterPro" id="IPR003374">
    <property type="entry name" value="ApbE-like_sf"/>
</dbReference>
<dbReference type="InterPro" id="IPR024932">
    <property type="entry name" value="ApbE"/>
</dbReference>
<feature type="binding site" evidence="11">
    <location>
        <position position="303"/>
    </location>
    <ligand>
        <name>Mg(2+)</name>
        <dbReference type="ChEBI" id="CHEBI:18420"/>
    </ligand>
</feature>
<keyword evidence="13" id="KW-1185">Reference proteome</keyword>
<dbReference type="SUPFAM" id="SSF143631">
    <property type="entry name" value="ApbE-like"/>
    <property type="match status" value="1"/>
</dbReference>
<reference evidence="12 13" key="1">
    <citation type="submission" date="2020-08" db="EMBL/GenBank/DDBJ databases">
        <title>Genomic Encyclopedia of Type Strains, Phase IV (KMG-IV): sequencing the most valuable type-strain genomes for metagenomic binning, comparative biology and taxonomic classification.</title>
        <authorList>
            <person name="Goeker M."/>
        </authorList>
    </citation>
    <scope>NUCLEOTIDE SEQUENCE [LARGE SCALE GENOMIC DNA]</scope>
    <source>
        <strain evidence="12 13">DSM 25335</strain>
    </source>
</reference>
<evidence type="ECO:0000256" key="11">
    <source>
        <dbReference type="PIRSR" id="PIRSR006268-2"/>
    </source>
</evidence>
<evidence type="ECO:0000256" key="3">
    <source>
        <dbReference type="ARBA" id="ARBA00022630"/>
    </source>
</evidence>
<keyword evidence="4 10" id="KW-0808">Transferase</keyword>
<evidence type="ECO:0000256" key="4">
    <source>
        <dbReference type="ARBA" id="ARBA00022679"/>
    </source>
</evidence>
<evidence type="ECO:0000256" key="9">
    <source>
        <dbReference type="ARBA" id="ARBA00048540"/>
    </source>
</evidence>
<keyword evidence="12" id="KW-0449">Lipoprotein</keyword>
<dbReference type="EMBL" id="JACHFZ010000004">
    <property type="protein sequence ID" value="MBB5292722.1"/>
    <property type="molecule type" value="Genomic_DNA"/>
</dbReference>
<evidence type="ECO:0000256" key="6">
    <source>
        <dbReference type="ARBA" id="ARBA00022827"/>
    </source>
</evidence>
<evidence type="ECO:0000313" key="13">
    <source>
        <dbReference type="Proteomes" id="UP000566663"/>
    </source>
</evidence>
<comment type="catalytic activity">
    <reaction evidence="9 10">
        <text>L-threonyl-[protein] + FAD = FMN-L-threonyl-[protein] + AMP + H(+)</text>
        <dbReference type="Rhea" id="RHEA:36847"/>
        <dbReference type="Rhea" id="RHEA-COMP:11060"/>
        <dbReference type="Rhea" id="RHEA-COMP:11061"/>
        <dbReference type="ChEBI" id="CHEBI:15378"/>
        <dbReference type="ChEBI" id="CHEBI:30013"/>
        <dbReference type="ChEBI" id="CHEBI:57692"/>
        <dbReference type="ChEBI" id="CHEBI:74257"/>
        <dbReference type="ChEBI" id="CHEBI:456215"/>
        <dbReference type="EC" id="2.7.1.180"/>
    </reaction>
</comment>
<dbReference type="RefSeq" id="WP_343771712.1">
    <property type="nucleotide sequence ID" value="NZ_BAAAFF010000001.1"/>
</dbReference>
<dbReference type="AlphaFoldDB" id="A0A7W8MHZ0"/>
<comment type="caution">
    <text evidence="12">The sequence shown here is derived from an EMBL/GenBank/DDBJ whole genome shotgun (WGS) entry which is preliminary data.</text>
</comment>
<keyword evidence="5 10" id="KW-0479">Metal-binding</keyword>
<dbReference type="EC" id="2.7.1.180" evidence="1 10"/>
<name>A0A7W8MHZ0_9CAUL</name>
<keyword evidence="3 10" id="KW-0285">Flavoprotein</keyword>
<feature type="binding site" evidence="11">
    <location>
        <position position="299"/>
    </location>
    <ligand>
        <name>Mg(2+)</name>
        <dbReference type="ChEBI" id="CHEBI:18420"/>
    </ligand>
</feature>
<organism evidence="12 13">
    <name type="scientific">Brevundimonas basaltis</name>
    <dbReference type="NCBI Taxonomy" id="472166"/>
    <lineage>
        <taxon>Bacteria</taxon>
        <taxon>Pseudomonadati</taxon>
        <taxon>Pseudomonadota</taxon>
        <taxon>Alphaproteobacteria</taxon>
        <taxon>Caulobacterales</taxon>
        <taxon>Caulobacteraceae</taxon>
        <taxon>Brevundimonas</taxon>
    </lineage>
</organism>
<dbReference type="GO" id="GO:0016740">
    <property type="term" value="F:transferase activity"/>
    <property type="evidence" value="ECO:0007669"/>
    <property type="project" value="UniProtKB-UniRule"/>
</dbReference>
<accession>A0A7W8MHZ0</accession>
<sequence length="350" mass="37288">MVIGEAGPRAANRVLIPTHGRVPVRPPQDFIWDFAGETMGTTWAVRLVPPPGVTRAAFQSAIEDELNRIILLFSHWEPRSELSRLNAAPPGFWAVSEPFWTLLNAALDLADDTNGAVDPTLGALVNLWGFGPPGPRPLDAFGKGYTVPFEEEIAAARALSGWGRLRLNRDARAVQQLGGVKLDLSGIAKGHAVDKVSERLTSMDATHHLVEIGGELRGAGVKPDARPWWTDLQQAPGAPGPRTVAALFDMAVATSGDWVRNYEVYGKRYSHTLDGRTGRPVDNGVASVTVLAETAMYADAMATALTVMGAEEGPAFAEAMNIAAAFVVRGESGLTETVTPAFSAMLSEGA</sequence>
<feature type="binding site" evidence="11">
    <location>
        <position position="186"/>
    </location>
    <ligand>
        <name>Mg(2+)</name>
        <dbReference type="ChEBI" id="CHEBI:18420"/>
    </ligand>
</feature>
<evidence type="ECO:0000256" key="7">
    <source>
        <dbReference type="ARBA" id="ARBA00022842"/>
    </source>
</evidence>
<dbReference type="Proteomes" id="UP000566663">
    <property type="component" value="Unassembled WGS sequence"/>
</dbReference>
<comment type="cofactor">
    <cofactor evidence="11">
        <name>Mg(2+)</name>
        <dbReference type="ChEBI" id="CHEBI:18420"/>
    </cofactor>
    <cofactor evidence="11">
        <name>Mn(2+)</name>
        <dbReference type="ChEBI" id="CHEBI:29035"/>
    </cofactor>
    <text evidence="11">Magnesium. Can also use manganese.</text>
</comment>
<dbReference type="Gene3D" id="3.10.520.10">
    <property type="entry name" value="ApbE-like domains"/>
    <property type="match status" value="1"/>
</dbReference>